<organism evidence="1 2">
    <name type="scientific">Arachnia propionica</name>
    <dbReference type="NCBI Taxonomy" id="1750"/>
    <lineage>
        <taxon>Bacteria</taxon>
        <taxon>Bacillati</taxon>
        <taxon>Actinomycetota</taxon>
        <taxon>Actinomycetes</taxon>
        <taxon>Propionibacteriales</taxon>
        <taxon>Propionibacteriaceae</taxon>
        <taxon>Arachnia</taxon>
    </lineage>
</organism>
<dbReference type="InterPro" id="IPR011051">
    <property type="entry name" value="RmlC_Cupin_sf"/>
</dbReference>
<accession>A0A3P1WUB0</accession>
<comment type="caution">
    <text evidence="1">The sequence shown here is derived from an EMBL/GenBank/DDBJ whole genome shotgun (WGS) entry which is preliminary data.</text>
</comment>
<sequence length="208" mass="21637">MAGRVVITADRVRDAASAGCLEVPVGAVITPLARDVAADLGVTLVEGGRGKPSTPTSPEDPDLVHRVRDIVTKLLAGTGVGTGALAPAPAHPVKLCRGDEVVTEPFPYPGPPPGQQVRTGDVVTGEDGAPMAAGYMSLTAGSFPWHFSYDEVQIVLEGELHLGTPDGVRIGRPGDVLYVPKGSDVTFGTPSWARFVYVTFPADWEAGL</sequence>
<dbReference type="AlphaFoldDB" id="A0A3P1WUB0"/>
<dbReference type="Pfam" id="PF06249">
    <property type="entry name" value="EutQ"/>
    <property type="match status" value="1"/>
</dbReference>
<protein>
    <submittedName>
        <fullName evidence="1">DUF861 domain-containing protein</fullName>
    </submittedName>
</protein>
<dbReference type="Gene3D" id="2.60.120.10">
    <property type="entry name" value="Jelly Rolls"/>
    <property type="match status" value="1"/>
</dbReference>
<dbReference type="InterPro" id="IPR014710">
    <property type="entry name" value="RmlC-like_jellyroll"/>
</dbReference>
<evidence type="ECO:0000313" key="2">
    <source>
        <dbReference type="Proteomes" id="UP000280935"/>
    </source>
</evidence>
<dbReference type="SUPFAM" id="SSF51182">
    <property type="entry name" value="RmlC-like cupins"/>
    <property type="match status" value="1"/>
</dbReference>
<dbReference type="RefSeq" id="WP_125227875.1">
    <property type="nucleotide sequence ID" value="NZ_RQYT01000014.1"/>
</dbReference>
<gene>
    <name evidence="1" type="ORF">EII35_07655</name>
</gene>
<proteinExistence type="predicted"/>
<dbReference type="PANTHER" id="PTHR36169:SF1">
    <property type="entry name" value="ACETATE KINASE EUTQ"/>
    <property type="match status" value="1"/>
</dbReference>
<evidence type="ECO:0000313" key="1">
    <source>
        <dbReference type="EMBL" id="RRD49616.1"/>
    </source>
</evidence>
<name>A0A3P1WUB0_9ACTN</name>
<dbReference type="EMBL" id="RQYT01000014">
    <property type="protein sequence ID" value="RRD49616.1"/>
    <property type="molecule type" value="Genomic_DNA"/>
</dbReference>
<reference evidence="1 2" key="1">
    <citation type="submission" date="2018-11" db="EMBL/GenBank/DDBJ databases">
        <title>Genomes From Bacteria Associated with the Canine Oral Cavity: a Test Case for Automated Genome-Based Taxonomic Assignment.</title>
        <authorList>
            <person name="Coil D.A."/>
            <person name="Jospin G."/>
            <person name="Darling A.E."/>
            <person name="Wallis C."/>
            <person name="Davis I.J."/>
            <person name="Harris S."/>
            <person name="Eisen J.A."/>
            <person name="Holcombe L.J."/>
            <person name="O'Flynn C."/>
        </authorList>
    </citation>
    <scope>NUCLEOTIDE SEQUENCE [LARGE SCALE GENOMIC DNA]</scope>
    <source>
        <strain evidence="1 2">OH2822_COT-296</strain>
    </source>
</reference>
<dbReference type="OrthoDB" id="3828611at2"/>
<dbReference type="Proteomes" id="UP000280935">
    <property type="component" value="Unassembled WGS sequence"/>
</dbReference>
<dbReference type="PANTHER" id="PTHR36169">
    <property type="entry name" value="ETHANOLAMINE UTILIZATION PROTEIN EUTQ"/>
    <property type="match status" value="1"/>
</dbReference>
<dbReference type="InterPro" id="IPR010424">
    <property type="entry name" value="EutQ"/>
</dbReference>
<dbReference type="CDD" id="cd02228">
    <property type="entry name" value="cupin_EutQ"/>
    <property type="match status" value="1"/>
</dbReference>